<dbReference type="EMBL" id="CARXXK010000002">
    <property type="protein sequence ID" value="CAI6358876.1"/>
    <property type="molecule type" value="Genomic_DNA"/>
</dbReference>
<accession>A0AAV0WSS7</accession>
<comment type="caution">
    <text evidence="1">The sequence shown here is derived from an EMBL/GenBank/DDBJ whole genome shotgun (WGS) entry which is preliminary data.</text>
</comment>
<name>A0AAV0WSS7_9HEMI</name>
<protein>
    <recommendedName>
        <fullName evidence="3">Retrotransposon gag domain-containing protein</fullName>
    </recommendedName>
</protein>
<organism evidence="1 2">
    <name type="scientific">Macrosiphum euphorbiae</name>
    <name type="common">potato aphid</name>
    <dbReference type="NCBI Taxonomy" id="13131"/>
    <lineage>
        <taxon>Eukaryota</taxon>
        <taxon>Metazoa</taxon>
        <taxon>Ecdysozoa</taxon>
        <taxon>Arthropoda</taxon>
        <taxon>Hexapoda</taxon>
        <taxon>Insecta</taxon>
        <taxon>Pterygota</taxon>
        <taxon>Neoptera</taxon>
        <taxon>Paraneoptera</taxon>
        <taxon>Hemiptera</taxon>
        <taxon>Sternorrhyncha</taxon>
        <taxon>Aphidomorpha</taxon>
        <taxon>Aphidoidea</taxon>
        <taxon>Aphididae</taxon>
        <taxon>Macrosiphini</taxon>
        <taxon>Macrosiphum</taxon>
    </lineage>
</organism>
<gene>
    <name evidence="1" type="ORF">MEUPH1_LOCUS14344</name>
</gene>
<dbReference type="AlphaFoldDB" id="A0AAV0WSS7"/>
<evidence type="ECO:0008006" key="3">
    <source>
        <dbReference type="Google" id="ProtNLM"/>
    </source>
</evidence>
<proteinExistence type="predicted"/>
<evidence type="ECO:0000313" key="2">
    <source>
        <dbReference type="Proteomes" id="UP001160148"/>
    </source>
</evidence>
<reference evidence="1 2" key="1">
    <citation type="submission" date="2023-01" db="EMBL/GenBank/DDBJ databases">
        <authorList>
            <person name="Whitehead M."/>
        </authorList>
    </citation>
    <scope>NUCLEOTIDE SEQUENCE [LARGE SCALE GENOMIC DNA]</scope>
</reference>
<keyword evidence="2" id="KW-1185">Reference proteome</keyword>
<evidence type="ECO:0000313" key="1">
    <source>
        <dbReference type="EMBL" id="CAI6358876.1"/>
    </source>
</evidence>
<sequence length="80" mass="9451">MEPKISRQRWIKVLATQLKGDAGTWWGRIRAIDPTWEEFHEQVQWTTSLHTGLMGWKQINNPMDNLQGTLCCKKFNYSED</sequence>
<dbReference type="Proteomes" id="UP001160148">
    <property type="component" value="Unassembled WGS sequence"/>
</dbReference>